<evidence type="ECO:0000256" key="3">
    <source>
        <dbReference type="ARBA" id="ARBA00022741"/>
    </source>
</evidence>
<dbReference type="Pfam" id="PF09383">
    <property type="entry name" value="NIL"/>
    <property type="match status" value="1"/>
</dbReference>
<evidence type="ECO:0000256" key="5">
    <source>
        <dbReference type="ARBA" id="ARBA00022967"/>
    </source>
</evidence>
<dbReference type="SMART" id="SM00930">
    <property type="entry name" value="NIL"/>
    <property type="match status" value="1"/>
</dbReference>
<keyword evidence="1" id="KW-0813">Transport</keyword>
<name>A0A9W6L032_9PSEU</name>
<dbReference type="PANTHER" id="PTHR43166:SF30">
    <property type="entry name" value="METHIONINE IMPORT ATP-BINDING PROTEIN METN"/>
    <property type="match status" value="1"/>
</dbReference>
<dbReference type="SUPFAM" id="SSF52540">
    <property type="entry name" value="P-loop containing nucleoside triphosphate hydrolases"/>
    <property type="match status" value="1"/>
</dbReference>
<dbReference type="InterPro" id="IPR027417">
    <property type="entry name" value="P-loop_NTPase"/>
</dbReference>
<keyword evidence="4 10" id="KW-0067">ATP-binding</keyword>
<evidence type="ECO:0000313" key="10">
    <source>
        <dbReference type="EMBL" id="GLL10548.1"/>
    </source>
</evidence>
<evidence type="ECO:0000256" key="4">
    <source>
        <dbReference type="ARBA" id="ARBA00022840"/>
    </source>
</evidence>
<dbReference type="Pfam" id="PF00005">
    <property type="entry name" value="ABC_tran"/>
    <property type="match status" value="1"/>
</dbReference>
<dbReference type="SUPFAM" id="SSF55021">
    <property type="entry name" value="ACT-like"/>
    <property type="match status" value="1"/>
</dbReference>
<keyword evidence="3" id="KW-0547">Nucleotide-binding</keyword>
<reference evidence="10" key="2">
    <citation type="submission" date="2023-01" db="EMBL/GenBank/DDBJ databases">
        <authorList>
            <person name="Sun Q."/>
            <person name="Evtushenko L."/>
        </authorList>
    </citation>
    <scope>NUCLEOTIDE SEQUENCE</scope>
    <source>
        <strain evidence="10">VKM Ac-1069</strain>
    </source>
</reference>
<evidence type="ECO:0000259" key="9">
    <source>
        <dbReference type="PROSITE" id="PS50893"/>
    </source>
</evidence>
<dbReference type="InterPro" id="IPR003439">
    <property type="entry name" value="ABC_transporter-like_ATP-bd"/>
</dbReference>
<evidence type="ECO:0000313" key="11">
    <source>
        <dbReference type="Proteomes" id="UP001143463"/>
    </source>
</evidence>
<feature type="domain" description="ABC transporter" evidence="9">
    <location>
        <begin position="30"/>
        <end position="265"/>
    </location>
</feature>
<dbReference type="InterPro" id="IPR017871">
    <property type="entry name" value="ABC_transporter-like_CS"/>
</dbReference>
<dbReference type="InterPro" id="IPR050086">
    <property type="entry name" value="MetN_ABC_transporter-like"/>
</dbReference>
<dbReference type="Gene3D" id="3.30.70.260">
    <property type="match status" value="1"/>
</dbReference>
<dbReference type="InterPro" id="IPR045865">
    <property type="entry name" value="ACT-like_dom_sf"/>
</dbReference>
<dbReference type="GO" id="GO:0006865">
    <property type="term" value="P:amino acid transport"/>
    <property type="evidence" value="ECO:0007669"/>
    <property type="project" value="UniProtKB-KW"/>
</dbReference>
<dbReference type="PROSITE" id="PS00211">
    <property type="entry name" value="ABC_TRANSPORTER_1"/>
    <property type="match status" value="1"/>
</dbReference>
<feature type="compositionally biased region" description="Polar residues" evidence="8">
    <location>
        <begin position="1"/>
        <end position="14"/>
    </location>
</feature>
<dbReference type="InterPro" id="IPR018449">
    <property type="entry name" value="NIL_domain"/>
</dbReference>
<comment type="caution">
    <text evidence="10">The sequence shown here is derived from an EMBL/GenBank/DDBJ whole genome shotgun (WGS) entry which is preliminary data.</text>
</comment>
<dbReference type="GO" id="GO:0016887">
    <property type="term" value="F:ATP hydrolysis activity"/>
    <property type="evidence" value="ECO:0007669"/>
    <property type="project" value="InterPro"/>
</dbReference>
<dbReference type="EMBL" id="BSFQ01000005">
    <property type="protein sequence ID" value="GLL10548.1"/>
    <property type="molecule type" value="Genomic_DNA"/>
</dbReference>
<dbReference type="PROSITE" id="PS50893">
    <property type="entry name" value="ABC_TRANSPORTER_2"/>
    <property type="match status" value="1"/>
</dbReference>
<dbReference type="Gene3D" id="3.40.50.300">
    <property type="entry name" value="P-loop containing nucleotide triphosphate hydrolases"/>
    <property type="match status" value="1"/>
</dbReference>
<dbReference type="SMART" id="SM00382">
    <property type="entry name" value="AAA"/>
    <property type="match status" value="1"/>
</dbReference>
<protein>
    <submittedName>
        <fullName evidence="10">Methionine import ATP-binding protein MetN</fullName>
    </submittedName>
</protein>
<dbReference type="PANTHER" id="PTHR43166">
    <property type="entry name" value="AMINO ACID IMPORT ATP-BINDING PROTEIN"/>
    <property type="match status" value="1"/>
</dbReference>
<sequence>MPYTPSSLMPQSDAASPAGDSVSEPVDAMVAMRGVRKTYGSAEILRSIDLRVGRGEIAAVIGPSGAGKSTLSRLLGLLERPTSGSITIDGHDVTALSESGLRAARREIGTIFQASSLLHRRTARENVALPLEYARVNRHDRRRRVDELLERVGLSHRADAYPAQLSGGERQRVGIARALALGPSLLLSDESTSGLDPATTRTVLALLRELRDDLGLTIVLITHEMEVVRATADTATLLRGGAVVESGPVGELIARPRSRLGVELLPDRHHIESDPDEVVWRVTYTGAQPSLDWLGRLSAENGLDVRLLGGTVESIAGRPAGRVTIATRDDDELPRFLAQLGLHAERVEESAVAPPGEWSGAQRTGVVA</sequence>
<evidence type="ECO:0000256" key="1">
    <source>
        <dbReference type="ARBA" id="ARBA00022448"/>
    </source>
</evidence>
<keyword evidence="2" id="KW-1003">Cell membrane</keyword>
<keyword evidence="7" id="KW-0472">Membrane</keyword>
<keyword evidence="6" id="KW-0029">Amino-acid transport</keyword>
<evidence type="ECO:0000256" key="2">
    <source>
        <dbReference type="ARBA" id="ARBA00022475"/>
    </source>
</evidence>
<dbReference type="InterPro" id="IPR003593">
    <property type="entry name" value="AAA+_ATPase"/>
</dbReference>
<dbReference type="Proteomes" id="UP001143463">
    <property type="component" value="Unassembled WGS sequence"/>
</dbReference>
<accession>A0A9W6L032</accession>
<reference evidence="10" key="1">
    <citation type="journal article" date="2014" name="Int. J. Syst. Evol. Microbiol.">
        <title>Complete genome sequence of Corynebacterium casei LMG S-19264T (=DSM 44701T), isolated from a smear-ripened cheese.</title>
        <authorList>
            <consortium name="US DOE Joint Genome Institute (JGI-PGF)"/>
            <person name="Walter F."/>
            <person name="Albersmeier A."/>
            <person name="Kalinowski J."/>
            <person name="Ruckert C."/>
        </authorList>
    </citation>
    <scope>NUCLEOTIDE SEQUENCE</scope>
    <source>
        <strain evidence="10">VKM Ac-1069</strain>
    </source>
</reference>
<evidence type="ECO:0000256" key="8">
    <source>
        <dbReference type="SAM" id="MobiDB-lite"/>
    </source>
</evidence>
<organism evidence="10 11">
    <name type="scientific">Pseudonocardia halophobica</name>
    <dbReference type="NCBI Taxonomy" id="29401"/>
    <lineage>
        <taxon>Bacteria</taxon>
        <taxon>Bacillati</taxon>
        <taxon>Actinomycetota</taxon>
        <taxon>Actinomycetes</taxon>
        <taxon>Pseudonocardiales</taxon>
        <taxon>Pseudonocardiaceae</taxon>
        <taxon>Pseudonocardia</taxon>
    </lineage>
</organism>
<feature type="region of interest" description="Disordered" evidence="8">
    <location>
        <begin position="348"/>
        <end position="368"/>
    </location>
</feature>
<gene>
    <name evidence="10" type="primary">metN</name>
    <name evidence="10" type="ORF">GCM10017577_16880</name>
</gene>
<evidence type="ECO:0000256" key="6">
    <source>
        <dbReference type="ARBA" id="ARBA00022970"/>
    </source>
</evidence>
<evidence type="ECO:0000256" key="7">
    <source>
        <dbReference type="ARBA" id="ARBA00023136"/>
    </source>
</evidence>
<proteinExistence type="predicted"/>
<dbReference type="GO" id="GO:0005524">
    <property type="term" value="F:ATP binding"/>
    <property type="evidence" value="ECO:0007669"/>
    <property type="project" value="UniProtKB-KW"/>
</dbReference>
<keyword evidence="5" id="KW-1278">Translocase</keyword>
<keyword evidence="11" id="KW-1185">Reference proteome</keyword>
<feature type="region of interest" description="Disordered" evidence="8">
    <location>
        <begin position="1"/>
        <end position="22"/>
    </location>
</feature>
<dbReference type="AlphaFoldDB" id="A0A9W6L032"/>